<name>A0A9P7VN33_9AGAR</name>
<dbReference type="RefSeq" id="XP_043036446.1">
    <property type="nucleotide sequence ID" value="XM_043186995.1"/>
</dbReference>
<gene>
    <name evidence="1" type="ORF">BT62DRAFT_935669</name>
</gene>
<protein>
    <submittedName>
        <fullName evidence="1">Uncharacterized protein</fullName>
    </submittedName>
</protein>
<dbReference type="Proteomes" id="UP000812287">
    <property type="component" value="Unassembled WGS sequence"/>
</dbReference>
<evidence type="ECO:0000313" key="1">
    <source>
        <dbReference type="EMBL" id="KAG7442946.1"/>
    </source>
</evidence>
<keyword evidence="2" id="KW-1185">Reference proteome</keyword>
<sequence length="95" mass="10563">MSDNALESQPTTPPNDFQNASLLKSAWNLVHDFVSTDKYTLPGIEQTLQNLLGNQYADADWHSALMAVMNAENDVGKVLPLKLPLFNSSRQQRSC</sequence>
<proteinExistence type="predicted"/>
<comment type="caution">
    <text evidence="1">The sequence shown here is derived from an EMBL/GenBank/DDBJ whole genome shotgun (WGS) entry which is preliminary data.</text>
</comment>
<dbReference type="GeneID" id="66109292"/>
<dbReference type="AlphaFoldDB" id="A0A9P7VN33"/>
<accession>A0A9P7VN33</accession>
<dbReference type="EMBL" id="MU250548">
    <property type="protein sequence ID" value="KAG7442946.1"/>
    <property type="molecule type" value="Genomic_DNA"/>
</dbReference>
<organism evidence="1 2">
    <name type="scientific">Guyanagaster necrorhizus</name>
    <dbReference type="NCBI Taxonomy" id="856835"/>
    <lineage>
        <taxon>Eukaryota</taxon>
        <taxon>Fungi</taxon>
        <taxon>Dikarya</taxon>
        <taxon>Basidiomycota</taxon>
        <taxon>Agaricomycotina</taxon>
        <taxon>Agaricomycetes</taxon>
        <taxon>Agaricomycetidae</taxon>
        <taxon>Agaricales</taxon>
        <taxon>Marasmiineae</taxon>
        <taxon>Physalacriaceae</taxon>
        <taxon>Guyanagaster</taxon>
    </lineage>
</organism>
<reference evidence="1" key="1">
    <citation type="submission" date="2020-11" db="EMBL/GenBank/DDBJ databases">
        <title>Adaptations for nitrogen fixation in a non-lichenized fungal sporocarp promotes dispersal by wood-feeding termites.</title>
        <authorList>
            <consortium name="DOE Joint Genome Institute"/>
            <person name="Koch R.A."/>
            <person name="Yoon G."/>
            <person name="Arayal U."/>
            <person name="Lail K."/>
            <person name="Amirebrahimi M."/>
            <person name="Labutti K."/>
            <person name="Lipzen A."/>
            <person name="Riley R."/>
            <person name="Barry K."/>
            <person name="Henrissat B."/>
            <person name="Grigoriev I.V."/>
            <person name="Herr J.R."/>
            <person name="Aime M.C."/>
        </authorList>
    </citation>
    <scope>NUCLEOTIDE SEQUENCE</scope>
    <source>
        <strain evidence="1">MCA 3950</strain>
    </source>
</reference>
<evidence type="ECO:0000313" key="2">
    <source>
        <dbReference type="Proteomes" id="UP000812287"/>
    </source>
</evidence>